<evidence type="ECO:0000313" key="2">
    <source>
        <dbReference type="EMBL" id="ATG75441.1"/>
    </source>
</evidence>
<dbReference type="Proteomes" id="UP000217763">
    <property type="component" value="Chromosome"/>
</dbReference>
<keyword evidence="3" id="KW-1185">Reference proteome</keyword>
<reference evidence="3" key="1">
    <citation type="submission" date="2015-09" db="EMBL/GenBank/DDBJ databases">
        <authorList>
            <person name="Shao Z."/>
            <person name="Wang L."/>
        </authorList>
    </citation>
    <scope>NUCLEOTIDE SEQUENCE [LARGE SCALE GENOMIC DNA]</scope>
    <source>
        <strain evidence="3">F13-1</strain>
    </source>
</reference>
<evidence type="ECO:0000313" key="3">
    <source>
        <dbReference type="Proteomes" id="UP000217763"/>
    </source>
</evidence>
<accession>A0A231N0Z0</accession>
<comment type="subcellular location">
    <subcellularLocation>
        <location evidence="1">Cytoplasm</location>
    </subcellularLocation>
</comment>
<keyword evidence="1" id="KW-0963">Cytoplasm</keyword>
<dbReference type="GO" id="GO:0006744">
    <property type="term" value="P:ubiquinone biosynthetic process"/>
    <property type="evidence" value="ECO:0007669"/>
    <property type="project" value="UniProtKB-UniRule"/>
</dbReference>
<proteinExistence type="inferred from homology"/>
<sequence>MKDLLLPLLNGALERIANRFILQDAERRRKMQPLQGKVLQLTVNEIASGFLLFSGERLEILGRYEGRPDSHLSLSLNALGLLKDKGLLMQYIRDGRIDLEGDPQPWQDLAALLKDPTIDVESLLVPYTGDILAHLLCRHGRELGTGVERRLMGARAHLGDYVREEARLAVGSLELADFNDEVAELNKRLIRLQARLATLADKVVHS</sequence>
<dbReference type="InterPro" id="IPR038989">
    <property type="entry name" value="UbiJ"/>
</dbReference>
<dbReference type="EMBL" id="CP012621">
    <property type="protein sequence ID" value="ATG75441.1"/>
    <property type="molecule type" value="Genomic_DNA"/>
</dbReference>
<dbReference type="AlphaFoldDB" id="A0A231N0Z0"/>
<dbReference type="OrthoDB" id="5801225at2"/>
<comment type="function">
    <text evidence="1">Required for ubiquinone (coenzyme Q) biosynthesis. Binds hydrophobic ubiquinone biosynthetic intermediates via its SCP2 domain and is essential for the stability of the Ubi complex. May constitute a docking platform where Ubi enzymes assemble and access their SCP2-bound polyprenyl substrates.</text>
</comment>
<gene>
    <name evidence="1" type="primary">ubiJ</name>
    <name evidence="2" type="ORF">AN401_17630</name>
</gene>
<dbReference type="GO" id="GO:0005737">
    <property type="term" value="C:cytoplasm"/>
    <property type="evidence" value="ECO:0007669"/>
    <property type="project" value="UniProtKB-SubCell"/>
</dbReference>
<dbReference type="RefSeq" id="WP_094039091.1">
    <property type="nucleotide sequence ID" value="NZ_CP012621.1"/>
</dbReference>
<dbReference type="PANTHER" id="PTHR38693">
    <property type="entry name" value="UBIQUINONE BIOSYNTHESIS PROTEIN UBIJ"/>
    <property type="match status" value="1"/>
</dbReference>
<dbReference type="HAMAP" id="MF_02215">
    <property type="entry name" value="UbiJ"/>
    <property type="match status" value="1"/>
</dbReference>
<organism evidence="2 3">
    <name type="scientific">Zobellella denitrificans</name>
    <dbReference type="NCBI Taxonomy" id="347534"/>
    <lineage>
        <taxon>Bacteria</taxon>
        <taxon>Pseudomonadati</taxon>
        <taxon>Pseudomonadota</taxon>
        <taxon>Gammaproteobacteria</taxon>
        <taxon>Aeromonadales</taxon>
        <taxon>Aeromonadaceae</taxon>
        <taxon>Zobellella</taxon>
    </lineage>
</organism>
<protein>
    <recommendedName>
        <fullName evidence="1">Ubiquinone biosynthesis accessory factor UbiJ</fullName>
    </recommendedName>
</protein>
<dbReference type="InterPro" id="IPR003033">
    <property type="entry name" value="SCP2_sterol-bd_dom"/>
</dbReference>
<evidence type="ECO:0000256" key="1">
    <source>
        <dbReference type="HAMAP-Rule" id="MF_02215"/>
    </source>
</evidence>
<comment type="pathway">
    <text evidence="1">Cofactor biosynthesis; ubiquinone biosynthesis.</text>
</comment>
<dbReference type="KEGG" id="zdf:AN401_17630"/>
<dbReference type="Pfam" id="PF02036">
    <property type="entry name" value="SCP2"/>
    <property type="match status" value="1"/>
</dbReference>
<keyword evidence="1" id="KW-0831">Ubiquinone biosynthesis</keyword>
<comment type="similarity">
    <text evidence="1">Belongs to the UbiJ family.</text>
</comment>
<dbReference type="PANTHER" id="PTHR38693:SF1">
    <property type="entry name" value="UBIQUINONE BIOSYNTHESIS ACCESSORY FACTOR UBIJ"/>
    <property type="match status" value="1"/>
</dbReference>
<name>A0A231N0Z0_9GAMM</name>
<dbReference type="UniPathway" id="UPA00232"/>